<dbReference type="SMART" id="SM00331">
    <property type="entry name" value="PP2C_SIG"/>
    <property type="match status" value="1"/>
</dbReference>
<dbReference type="Pfam" id="PF07228">
    <property type="entry name" value="SpoIIE"/>
    <property type="match status" value="1"/>
</dbReference>
<evidence type="ECO:0000259" key="4">
    <source>
        <dbReference type="SMART" id="SM00331"/>
    </source>
</evidence>
<gene>
    <name evidence="5" type="ORF">NGF19_22510</name>
</gene>
<feature type="compositionally biased region" description="Low complexity" evidence="2">
    <location>
        <begin position="365"/>
        <end position="376"/>
    </location>
</feature>
<evidence type="ECO:0000313" key="6">
    <source>
        <dbReference type="Proteomes" id="UP001523219"/>
    </source>
</evidence>
<dbReference type="InterPro" id="IPR036457">
    <property type="entry name" value="PPM-type-like_dom_sf"/>
</dbReference>
<keyword evidence="3" id="KW-1133">Transmembrane helix</keyword>
<protein>
    <submittedName>
        <fullName evidence="5">Serine/threonine-protein phosphatase</fullName>
    </submittedName>
</protein>
<comment type="caution">
    <text evidence="5">The sequence shown here is derived from an EMBL/GenBank/DDBJ whole genome shotgun (WGS) entry which is preliminary data.</text>
</comment>
<evidence type="ECO:0000256" key="3">
    <source>
        <dbReference type="SAM" id="Phobius"/>
    </source>
</evidence>
<keyword evidence="6" id="KW-1185">Reference proteome</keyword>
<proteinExistence type="predicted"/>
<feature type="transmembrane region" description="Helical" evidence="3">
    <location>
        <begin position="45"/>
        <end position="64"/>
    </location>
</feature>
<keyword evidence="1" id="KW-0378">Hydrolase</keyword>
<keyword evidence="3" id="KW-0812">Transmembrane</keyword>
<name>A0ABT0ZIY9_9ACTN</name>
<feature type="region of interest" description="Disordered" evidence="2">
    <location>
        <begin position="355"/>
        <end position="376"/>
    </location>
</feature>
<dbReference type="Proteomes" id="UP001523219">
    <property type="component" value="Unassembled WGS sequence"/>
</dbReference>
<feature type="domain" description="PPM-type phosphatase" evidence="4">
    <location>
        <begin position="129"/>
        <end position="353"/>
    </location>
</feature>
<organism evidence="5 6">
    <name type="scientific">Streptomyces macrolidinus</name>
    <dbReference type="NCBI Taxonomy" id="2952607"/>
    <lineage>
        <taxon>Bacteria</taxon>
        <taxon>Bacillati</taxon>
        <taxon>Actinomycetota</taxon>
        <taxon>Actinomycetes</taxon>
        <taxon>Kitasatosporales</taxon>
        <taxon>Streptomycetaceae</taxon>
        <taxon>Streptomyces</taxon>
    </lineage>
</organism>
<dbReference type="PANTHER" id="PTHR43156">
    <property type="entry name" value="STAGE II SPORULATION PROTEIN E-RELATED"/>
    <property type="match status" value="1"/>
</dbReference>
<evidence type="ECO:0000313" key="5">
    <source>
        <dbReference type="EMBL" id="MCN9243526.1"/>
    </source>
</evidence>
<dbReference type="RefSeq" id="WP_252426938.1">
    <property type="nucleotide sequence ID" value="NZ_JAMWMR010000022.1"/>
</dbReference>
<dbReference type="InterPro" id="IPR052016">
    <property type="entry name" value="Bact_Sigma-Reg"/>
</dbReference>
<dbReference type="Gene3D" id="3.60.40.10">
    <property type="entry name" value="PPM-type phosphatase domain"/>
    <property type="match status" value="1"/>
</dbReference>
<evidence type="ECO:0000256" key="1">
    <source>
        <dbReference type="ARBA" id="ARBA00022801"/>
    </source>
</evidence>
<accession>A0ABT0ZIY9</accession>
<keyword evidence="3" id="KW-0472">Membrane</keyword>
<dbReference type="PANTHER" id="PTHR43156:SF2">
    <property type="entry name" value="STAGE II SPORULATION PROTEIN E"/>
    <property type="match status" value="1"/>
</dbReference>
<sequence length="376" mass="40020">MRARHLLLLIPLALIVAITITDILTPGIQLGPLLVVAPALTASFAGPLLTGVMGVLAVTGQILVPVSQGSRMTASLQAQALGITLISGFLVAFRYLRGRQEQQLARTRSVAVATQEVLIRPLPRRSGPLRIATDYIAAEEEAQVGGDLYASVRHGDATRLVIGDVRGKGLNAIEDTSLLVGAFHGSSYRNLSLLHMVLHLGHAMYWKWARDAVDDPVAAESFVTALLLDIPDDVGLVEIVSCGHPPPLLLHGGTVRPLDASSPGCPLGLMPPAEDQYVVDTFGFEPGDILLLYTDGVIEARNREGTFYPLAERVAAWDGNGGPERLVAYVHNDLLHHADGHIGDDAALIAVERLPIERPRPPGRDAPAADAGVTGR</sequence>
<evidence type="ECO:0000256" key="2">
    <source>
        <dbReference type="SAM" id="MobiDB-lite"/>
    </source>
</evidence>
<reference evidence="5 6" key="1">
    <citation type="submission" date="2022-05" db="EMBL/GenBank/DDBJ databases">
        <title>Streptomyces sp. nov. RY43-2 isolated from soil of a peat swamp forest.</title>
        <authorList>
            <person name="Kanchanasin P."/>
            <person name="Tanasupawat S."/>
            <person name="Phongsopitanun W."/>
        </authorList>
    </citation>
    <scope>NUCLEOTIDE SEQUENCE [LARGE SCALE GENOMIC DNA]</scope>
    <source>
        <strain evidence="5 6">RY43-2</strain>
    </source>
</reference>
<dbReference type="InterPro" id="IPR001932">
    <property type="entry name" value="PPM-type_phosphatase-like_dom"/>
</dbReference>
<feature type="transmembrane region" description="Helical" evidence="3">
    <location>
        <begin position="76"/>
        <end position="96"/>
    </location>
</feature>
<dbReference type="EMBL" id="JAMWMR010000022">
    <property type="protein sequence ID" value="MCN9243526.1"/>
    <property type="molecule type" value="Genomic_DNA"/>
</dbReference>